<dbReference type="GO" id="GO:0000155">
    <property type="term" value="F:phosphorelay sensor kinase activity"/>
    <property type="evidence" value="ECO:0007669"/>
    <property type="project" value="InterPro"/>
</dbReference>
<dbReference type="InterPro" id="IPR036890">
    <property type="entry name" value="HATPase_C_sf"/>
</dbReference>
<comment type="caution">
    <text evidence="9">The sequence shown here is derived from an EMBL/GenBank/DDBJ whole genome shotgun (WGS) entry which is preliminary data.</text>
</comment>
<keyword evidence="3" id="KW-0597">Phosphoprotein</keyword>
<evidence type="ECO:0000256" key="4">
    <source>
        <dbReference type="ARBA" id="ARBA00022679"/>
    </source>
</evidence>
<dbReference type="InterPro" id="IPR004358">
    <property type="entry name" value="Sig_transdc_His_kin-like_C"/>
</dbReference>
<keyword evidence="4" id="KW-0808">Transferase</keyword>
<accession>A0A3E5B5W7</accession>
<dbReference type="PANTHER" id="PTHR43711">
    <property type="entry name" value="TWO-COMPONENT HISTIDINE KINASE"/>
    <property type="match status" value="1"/>
</dbReference>
<evidence type="ECO:0000259" key="8">
    <source>
        <dbReference type="PROSITE" id="PS50109"/>
    </source>
</evidence>
<evidence type="ECO:0000256" key="7">
    <source>
        <dbReference type="SAM" id="Phobius"/>
    </source>
</evidence>
<dbReference type="InterPro" id="IPR005467">
    <property type="entry name" value="His_kinase_dom"/>
</dbReference>
<dbReference type="InterPro" id="IPR036097">
    <property type="entry name" value="HisK_dim/P_sf"/>
</dbReference>
<dbReference type="InterPro" id="IPR003594">
    <property type="entry name" value="HATPase_dom"/>
</dbReference>
<dbReference type="Proteomes" id="UP000260983">
    <property type="component" value="Unassembled WGS sequence"/>
</dbReference>
<reference evidence="9 10" key="1">
    <citation type="submission" date="2018-08" db="EMBL/GenBank/DDBJ databases">
        <title>A genome reference for cultivated species of the human gut microbiota.</title>
        <authorList>
            <person name="Zou Y."/>
            <person name="Xue W."/>
            <person name="Luo G."/>
        </authorList>
    </citation>
    <scope>NUCLEOTIDE SEQUENCE [LARGE SCALE GENOMIC DNA]</scope>
    <source>
        <strain evidence="9 10">OM05-15BH</strain>
    </source>
</reference>
<keyword evidence="7" id="KW-0472">Membrane</keyword>
<evidence type="ECO:0000256" key="5">
    <source>
        <dbReference type="ARBA" id="ARBA00022777"/>
    </source>
</evidence>
<sequence>MRYPRLCFYATLVCLFCCFETIIGQETIDLKSFADSARKAAGKPDFLPLGTRFLELAKEQKDTTQIADAYACIASHYYDLGNIDSLRLITYEYMDWADRCHRNTDRYQAWRQYIQRMTEKGMQEEAMRETELLSKDAEKRKDKYGMASGEMCIGYNHRIFGQNVKLCLEYYDSALKHFEEGKYYRDAYVVSLNIIQTYLARQAYADAIPYLDRLEQLKKTTENKNYGIGAALHMRYYQFRVIGALGTKGKAAAESYVKEADTYYRKHKEDISPESWFGYKLMCSQILGDIRTAVSYMDSLIDYQNSLGNYYPGNYRQKAIMLEQIGNYKEACRAFAEYGQLNDSVRTAEMDEQLNKYTAQFEVDRLKMEKLELSDKMNRERLVLVFTASCVILILLLLVTYLYVRTLSMNRKLDAARKEIQKMSRIKSSFIQHVTHELRTPLNSVVGFSALLAEEGLNVEEAREYSEQVERNSAYLLGLIDNIIDIADMDSQTADMPKEAVDVNACCLECVDTFGGKQKEGVEMQWIPSPEAPVVLTVRAWMKRVLSLLLDNAVKFTEKGVISLRCEEDKAHNLVRLILEDTGIGIDSQYRDTVFERFFKVDTFTPGTGLGLSIARQVMDIVNGKIYLDAAYTKGTRVIVEWPINSNH</sequence>
<evidence type="ECO:0000256" key="1">
    <source>
        <dbReference type="ARBA" id="ARBA00000085"/>
    </source>
</evidence>
<dbReference type="AlphaFoldDB" id="A0A3E5B5W7"/>
<keyword evidence="6" id="KW-0902">Two-component regulatory system</keyword>
<dbReference type="PROSITE" id="PS50109">
    <property type="entry name" value="HIS_KIN"/>
    <property type="match status" value="1"/>
</dbReference>
<evidence type="ECO:0000256" key="3">
    <source>
        <dbReference type="ARBA" id="ARBA00022553"/>
    </source>
</evidence>
<feature type="domain" description="Histidine kinase" evidence="8">
    <location>
        <begin position="433"/>
        <end position="646"/>
    </location>
</feature>
<gene>
    <name evidence="9" type="ORF">DXB65_17255</name>
</gene>
<dbReference type="SMART" id="SM00387">
    <property type="entry name" value="HATPase_c"/>
    <property type="match status" value="1"/>
</dbReference>
<dbReference type="SMART" id="SM00388">
    <property type="entry name" value="HisKA"/>
    <property type="match status" value="1"/>
</dbReference>
<protein>
    <recommendedName>
        <fullName evidence="2">histidine kinase</fullName>
        <ecNumber evidence="2">2.7.13.3</ecNumber>
    </recommendedName>
</protein>
<dbReference type="Pfam" id="PF00512">
    <property type="entry name" value="HisKA"/>
    <property type="match status" value="1"/>
</dbReference>
<evidence type="ECO:0000313" key="10">
    <source>
        <dbReference type="Proteomes" id="UP000260983"/>
    </source>
</evidence>
<dbReference type="EC" id="2.7.13.3" evidence="2"/>
<dbReference type="EMBL" id="QSUL01000012">
    <property type="protein sequence ID" value="RGN32972.1"/>
    <property type="molecule type" value="Genomic_DNA"/>
</dbReference>
<dbReference type="RefSeq" id="WP_009132715.1">
    <property type="nucleotide sequence ID" value="NZ_CABKRN010000008.1"/>
</dbReference>
<organism evidence="9 10">
    <name type="scientific">Bacteroides oleiciplenus</name>
    <dbReference type="NCBI Taxonomy" id="626931"/>
    <lineage>
        <taxon>Bacteria</taxon>
        <taxon>Pseudomonadati</taxon>
        <taxon>Bacteroidota</taxon>
        <taxon>Bacteroidia</taxon>
        <taxon>Bacteroidales</taxon>
        <taxon>Bacteroidaceae</taxon>
        <taxon>Bacteroides</taxon>
    </lineage>
</organism>
<dbReference type="SUPFAM" id="SSF47384">
    <property type="entry name" value="Homodimeric domain of signal transducing histidine kinase"/>
    <property type="match status" value="1"/>
</dbReference>
<dbReference type="SUPFAM" id="SSF55874">
    <property type="entry name" value="ATPase domain of HSP90 chaperone/DNA topoisomerase II/histidine kinase"/>
    <property type="match status" value="1"/>
</dbReference>
<dbReference type="Gene3D" id="1.10.287.130">
    <property type="match status" value="1"/>
</dbReference>
<dbReference type="Gene3D" id="1.25.40.10">
    <property type="entry name" value="Tetratricopeptide repeat domain"/>
    <property type="match status" value="1"/>
</dbReference>
<dbReference type="Pfam" id="PF02518">
    <property type="entry name" value="HATPase_c"/>
    <property type="match status" value="1"/>
</dbReference>
<dbReference type="CDD" id="cd00082">
    <property type="entry name" value="HisKA"/>
    <property type="match status" value="1"/>
</dbReference>
<evidence type="ECO:0000313" key="9">
    <source>
        <dbReference type="EMBL" id="RGN32972.1"/>
    </source>
</evidence>
<dbReference type="InterPro" id="IPR050736">
    <property type="entry name" value="Sensor_HK_Regulatory"/>
</dbReference>
<keyword evidence="7" id="KW-1133">Transmembrane helix</keyword>
<dbReference type="InterPro" id="IPR011990">
    <property type="entry name" value="TPR-like_helical_dom_sf"/>
</dbReference>
<proteinExistence type="predicted"/>
<dbReference type="PRINTS" id="PR00344">
    <property type="entry name" value="BCTRLSENSOR"/>
</dbReference>
<dbReference type="Gene3D" id="3.30.565.10">
    <property type="entry name" value="Histidine kinase-like ATPase, C-terminal domain"/>
    <property type="match status" value="1"/>
</dbReference>
<dbReference type="PANTHER" id="PTHR43711:SF26">
    <property type="entry name" value="SENSOR HISTIDINE KINASE RCSC"/>
    <property type="match status" value="1"/>
</dbReference>
<evidence type="ECO:0000256" key="2">
    <source>
        <dbReference type="ARBA" id="ARBA00012438"/>
    </source>
</evidence>
<keyword evidence="7" id="KW-0812">Transmembrane</keyword>
<name>A0A3E5B5W7_9BACE</name>
<dbReference type="InterPro" id="IPR003661">
    <property type="entry name" value="HisK_dim/P_dom"/>
</dbReference>
<keyword evidence="5 9" id="KW-0418">Kinase</keyword>
<comment type="catalytic activity">
    <reaction evidence="1">
        <text>ATP + protein L-histidine = ADP + protein N-phospho-L-histidine.</text>
        <dbReference type="EC" id="2.7.13.3"/>
    </reaction>
</comment>
<evidence type="ECO:0000256" key="6">
    <source>
        <dbReference type="ARBA" id="ARBA00023012"/>
    </source>
</evidence>
<feature type="transmembrane region" description="Helical" evidence="7">
    <location>
        <begin position="382"/>
        <end position="404"/>
    </location>
</feature>